<dbReference type="FunFam" id="2.40.160.210:FF:000002">
    <property type="entry name" value="acyl-coenzyme A thioesterase 8"/>
    <property type="match status" value="1"/>
</dbReference>
<dbReference type="GO" id="GO:0033882">
    <property type="term" value="F:choloyl-CoA hydrolase activity"/>
    <property type="evidence" value="ECO:0007669"/>
    <property type="project" value="UniProtKB-EC"/>
</dbReference>
<dbReference type="PANTHER" id="PTHR11066">
    <property type="entry name" value="ACYL-COA THIOESTERASE"/>
    <property type="match status" value="1"/>
</dbReference>
<evidence type="ECO:0000313" key="56">
    <source>
        <dbReference type="EMBL" id="KAG8446538.1"/>
    </source>
</evidence>
<evidence type="ECO:0000256" key="1">
    <source>
        <dbReference type="ARBA" id="ARBA00000295"/>
    </source>
</evidence>
<dbReference type="PANTHER" id="PTHR11066:SF34">
    <property type="entry name" value="ACYL-COENZYME A THIOESTERASE 8"/>
    <property type="match status" value="1"/>
</dbReference>
<evidence type="ECO:0000256" key="28">
    <source>
        <dbReference type="ARBA" id="ARBA00051261"/>
    </source>
</evidence>
<keyword evidence="10" id="KW-0443">Lipid metabolism</keyword>
<evidence type="ECO:0000256" key="2">
    <source>
        <dbReference type="ARBA" id="ARBA00004253"/>
    </source>
</evidence>
<evidence type="ECO:0000256" key="11">
    <source>
        <dbReference type="ARBA" id="ARBA00023140"/>
    </source>
</evidence>
<comment type="catalytic activity">
    <reaction evidence="33">
        <text>choloyl-CoA + H2O = cholate + CoA + H(+)</text>
        <dbReference type="Rhea" id="RHEA:14541"/>
        <dbReference type="ChEBI" id="CHEBI:15377"/>
        <dbReference type="ChEBI" id="CHEBI:15378"/>
        <dbReference type="ChEBI" id="CHEBI:29747"/>
        <dbReference type="ChEBI" id="CHEBI:57287"/>
        <dbReference type="ChEBI" id="CHEBI:57373"/>
        <dbReference type="EC" id="3.1.2.27"/>
    </reaction>
    <physiologicalReaction direction="left-to-right" evidence="33">
        <dbReference type="Rhea" id="RHEA:14542"/>
    </physiologicalReaction>
</comment>
<evidence type="ECO:0000256" key="15">
    <source>
        <dbReference type="ARBA" id="ARBA00047588"/>
    </source>
</evidence>
<dbReference type="InterPro" id="IPR003703">
    <property type="entry name" value="Acyl_CoA_thio"/>
</dbReference>
<comment type="catalytic activity">
    <reaction evidence="21">
        <text>acetoacetyl-CoA + H2O = acetoacetate + CoA + H(+)</text>
        <dbReference type="Rhea" id="RHEA:15673"/>
        <dbReference type="ChEBI" id="CHEBI:13705"/>
        <dbReference type="ChEBI" id="CHEBI:15377"/>
        <dbReference type="ChEBI" id="CHEBI:15378"/>
        <dbReference type="ChEBI" id="CHEBI:57286"/>
        <dbReference type="ChEBI" id="CHEBI:57287"/>
        <dbReference type="EC" id="3.1.2.11"/>
    </reaction>
    <physiologicalReaction direction="left-to-right" evidence="21">
        <dbReference type="Rhea" id="RHEA:15674"/>
    </physiologicalReaction>
</comment>
<dbReference type="InterPro" id="IPR042171">
    <property type="entry name" value="Acyl-CoA_hotdog"/>
</dbReference>
<evidence type="ECO:0000256" key="5">
    <source>
        <dbReference type="ARBA" id="ARBA00011920"/>
    </source>
</evidence>
<evidence type="ECO:0000256" key="40">
    <source>
        <dbReference type="ARBA" id="ARBA00052155"/>
    </source>
</evidence>
<keyword evidence="8" id="KW-0378">Hydrolase</keyword>
<dbReference type="EMBL" id="JAACNH010000003">
    <property type="protein sequence ID" value="KAG8446538.1"/>
    <property type="molecule type" value="Genomic_DNA"/>
</dbReference>
<comment type="catalytic activity">
    <reaction evidence="40">
        <text>3alpha,7alpha,12alpha-trihydroxy-5beta-cholestan-26-oyl-CoA + H2O = 3alpha,7alpha,12alpha-trihydroxy-5beta-cholestan-26-oate + CoA + H(+)</text>
        <dbReference type="Rhea" id="RHEA:59936"/>
        <dbReference type="ChEBI" id="CHEBI:15377"/>
        <dbReference type="ChEBI" id="CHEBI:15378"/>
        <dbReference type="ChEBI" id="CHEBI:57287"/>
        <dbReference type="ChEBI" id="CHEBI:63001"/>
        <dbReference type="ChEBI" id="CHEBI:85674"/>
    </reaction>
    <physiologicalReaction direction="left-to-right" evidence="40">
        <dbReference type="Rhea" id="RHEA:59937"/>
    </physiologicalReaction>
</comment>
<dbReference type="Gene3D" id="2.40.160.210">
    <property type="entry name" value="Acyl-CoA thioesterase, double hotdog domain"/>
    <property type="match status" value="1"/>
</dbReference>
<evidence type="ECO:0000256" key="51">
    <source>
        <dbReference type="ARBA" id="ARBA00081380"/>
    </source>
</evidence>
<evidence type="ECO:0000256" key="19">
    <source>
        <dbReference type="ARBA" id="ARBA00048180"/>
    </source>
</evidence>
<comment type="catalytic activity">
    <reaction evidence="37">
        <text>eicosanoyl-CoA + H2O = eicosanoate + CoA + H(+)</text>
        <dbReference type="Rhea" id="RHEA:40147"/>
        <dbReference type="ChEBI" id="CHEBI:15377"/>
        <dbReference type="ChEBI" id="CHEBI:15378"/>
        <dbReference type="ChEBI" id="CHEBI:32360"/>
        <dbReference type="ChEBI" id="CHEBI:57287"/>
        <dbReference type="ChEBI" id="CHEBI:57380"/>
    </reaction>
    <physiologicalReaction direction="left-to-right" evidence="37">
        <dbReference type="Rhea" id="RHEA:40148"/>
    </physiologicalReaction>
</comment>
<evidence type="ECO:0000256" key="38">
    <source>
        <dbReference type="ARBA" id="ARBA00052089"/>
    </source>
</evidence>
<evidence type="ECO:0000256" key="22">
    <source>
        <dbReference type="ARBA" id="ARBA00050352"/>
    </source>
</evidence>
<dbReference type="GO" id="GO:0004778">
    <property type="term" value="F:succinyl-CoA hydrolase activity"/>
    <property type="evidence" value="ECO:0007669"/>
    <property type="project" value="UniProtKB-EC"/>
</dbReference>
<evidence type="ECO:0000256" key="18">
    <source>
        <dbReference type="ARBA" id="ARBA00048074"/>
    </source>
</evidence>
<evidence type="ECO:0000256" key="12">
    <source>
        <dbReference type="ARBA" id="ARBA00035852"/>
    </source>
</evidence>
<accession>A0A8T2JRT4</accession>
<feature type="domain" description="Acyl-CoA thioesterase-like N-terminal HotDog" evidence="54">
    <location>
        <begin position="49"/>
        <end position="131"/>
    </location>
</feature>
<feature type="domain" description="Acyl-CoA thioesterase-like C-terminal" evidence="55">
    <location>
        <begin position="199"/>
        <end position="308"/>
    </location>
</feature>
<dbReference type="GO" id="GO:0047617">
    <property type="term" value="F:fatty acyl-CoA hydrolase activity"/>
    <property type="evidence" value="ECO:0007669"/>
    <property type="project" value="InterPro"/>
</dbReference>
<evidence type="ECO:0000256" key="37">
    <source>
        <dbReference type="ARBA" id="ARBA00052034"/>
    </source>
</evidence>
<protein>
    <recommendedName>
        <fullName evidence="49">Acyl-coenzyme A thioesterase 8</fullName>
        <ecNumber evidence="5">3.1.2.1</ecNumber>
        <ecNumber evidence="48">3.1.2.11</ecNumber>
        <ecNumber evidence="14">3.1.2.2</ecNumber>
        <ecNumber evidence="47">3.1.2.27</ecNumber>
        <ecNumber evidence="46">3.1.2.3</ecNumber>
        <ecNumber evidence="45">3.1.2.5</ecNumber>
    </recommendedName>
    <alternativeName>
        <fullName evidence="50">Choloyl-coenzyme A thioesterase</fullName>
    </alternativeName>
    <alternativeName>
        <fullName evidence="52">Peroxisomal acyl-coenzyme A thioester hydrolase 1</fullName>
    </alternativeName>
    <alternativeName>
        <fullName evidence="51">Peroxisomal long-chain acyl-CoA thioesterase 1</fullName>
    </alternativeName>
</protein>
<evidence type="ECO:0000256" key="29">
    <source>
        <dbReference type="ARBA" id="ARBA00051360"/>
    </source>
</evidence>
<evidence type="ECO:0000256" key="41">
    <source>
        <dbReference type="ARBA" id="ARBA00052772"/>
    </source>
</evidence>
<name>A0A8T2JRT4_9PIPI</name>
<dbReference type="EC" id="3.1.2.3" evidence="46"/>
<comment type="catalytic activity">
    <reaction evidence="22">
        <text>(9Z)-hexadecenoyl-CoA + H2O = (9Z)-hexadecenoate + CoA + H(+)</text>
        <dbReference type="Rhea" id="RHEA:40131"/>
        <dbReference type="ChEBI" id="CHEBI:15377"/>
        <dbReference type="ChEBI" id="CHEBI:15378"/>
        <dbReference type="ChEBI" id="CHEBI:32372"/>
        <dbReference type="ChEBI" id="CHEBI:57287"/>
        <dbReference type="ChEBI" id="CHEBI:61540"/>
    </reaction>
    <physiologicalReaction direction="left-to-right" evidence="22">
        <dbReference type="Rhea" id="RHEA:40132"/>
    </physiologicalReaction>
</comment>
<evidence type="ECO:0000256" key="33">
    <source>
        <dbReference type="ARBA" id="ARBA00051522"/>
    </source>
</evidence>
<dbReference type="Pfam" id="PF20789">
    <property type="entry name" value="4HBT_3C"/>
    <property type="match status" value="1"/>
</dbReference>
<gene>
    <name evidence="56" type="ORF">GDO86_014118</name>
</gene>
<evidence type="ECO:0000256" key="10">
    <source>
        <dbReference type="ARBA" id="ARBA00023098"/>
    </source>
</evidence>
<dbReference type="GO" id="GO:0009062">
    <property type="term" value="P:fatty acid catabolic process"/>
    <property type="evidence" value="ECO:0007669"/>
    <property type="project" value="TreeGrafter"/>
</dbReference>
<comment type="catalytic activity">
    <reaction evidence="39">
        <text>4,8-dimethylnonanoyl-CoA + H2O = 4,8-dimethylnonanoate + CoA + H(+)</text>
        <dbReference type="Rhea" id="RHEA:40223"/>
        <dbReference type="ChEBI" id="CHEBI:15377"/>
        <dbReference type="ChEBI" id="CHEBI:15378"/>
        <dbReference type="ChEBI" id="CHEBI:57287"/>
        <dbReference type="ChEBI" id="CHEBI:77061"/>
        <dbReference type="ChEBI" id="CHEBI:77063"/>
    </reaction>
    <physiologicalReaction direction="left-to-right" evidence="39">
        <dbReference type="Rhea" id="RHEA:40224"/>
    </physiologicalReaction>
</comment>
<comment type="catalytic activity">
    <reaction evidence="30">
        <text>prostaglandin F2alpha-CoA + H2O = prostaglandin F2alpha + CoA + H(+)</text>
        <dbReference type="Rhea" id="RHEA:59948"/>
        <dbReference type="ChEBI" id="CHEBI:15377"/>
        <dbReference type="ChEBI" id="CHEBI:15378"/>
        <dbReference type="ChEBI" id="CHEBI:57287"/>
        <dbReference type="ChEBI" id="CHEBI:57404"/>
        <dbReference type="ChEBI" id="CHEBI:143532"/>
    </reaction>
    <physiologicalReaction direction="left-to-right" evidence="30">
        <dbReference type="Rhea" id="RHEA:59949"/>
    </physiologicalReaction>
</comment>
<comment type="catalytic activity">
    <reaction evidence="38">
        <text>malonyl-CoA + H2O = malonate + CoA + H(+)</text>
        <dbReference type="Rhea" id="RHEA:40219"/>
        <dbReference type="ChEBI" id="CHEBI:15377"/>
        <dbReference type="ChEBI" id="CHEBI:15378"/>
        <dbReference type="ChEBI" id="CHEBI:15792"/>
        <dbReference type="ChEBI" id="CHEBI:57287"/>
        <dbReference type="ChEBI" id="CHEBI:57384"/>
    </reaction>
    <physiologicalReaction direction="left-to-right" evidence="38">
        <dbReference type="Rhea" id="RHEA:40220"/>
    </physiologicalReaction>
</comment>
<comment type="catalytic activity">
    <reaction evidence="16">
        <text>hexadecanoyl-CoA + H2O = hexadecanoate + CoA + H(+)</text>
        <dbReference type="Rhea" id="RHEA:16645"/>
        <dbReference type="ChEBI" id="CHEBI:7896"/>
        <dbReference type="ChEBI" id="CHEBI:15377"/>
        <dbReference type="ChEBI" id="CHEBI:15378"/>
        <dbReference type="ChEBI" id="CHEBI:57287"/>
        <dbReference type="ChEBI" id="CHEBI:57379"/>
        <dbReference type="EC" id="3.1.2.2"/>
    </reaction>
    <physiologicalReaction direction="left-to-right" evidence="16">
        <dbReference type="Rhea" id="RHEA:16646"/>
    </physiologicalReaction>
</comment>
<dbReference type="Pfam" id="PF13622">
    <property type="entry name" value="4HBT_3"/>
    <property type="match status" value="1"/>
</dbReference>
<evidence type="ECO:0000256" key="20">
    <source>
        <dbReference type="ARBA" id="ARBA00050199"/>
    </source>
</evidence>
<evidence type="ECO:0000256" key="14">
    <source>
        <dbReference type="ARBA" id="ARBA00038848"/>
    </source>
</evidence>
<keyword evidence="6" id="KW-0719">Serine esterase</keyword>
<evidence type="ECO:0000256" key="4">
    <source>
        <dbReference type="ARBA" id="ARBA00011738"/>
    </source>
</evidence>
<comment type="catalytic activity">
    <reaction evidence="35">
        <text>(9Z,12Z)-octadecadienoyl-CoA + H2O = (9Z,12Z)-octadecadienoate + CoA + H(+)</text>
        <dbReference type="Rhea" id="RHEA:40143"/>
        <dbReference type="ChEBI" id="CHEBI:15377"/>
        <dbReference type="ChEBI" id="CHEBI:15378"/>
        <dbReference type="ChEBI" id="CHEBI:30245"/>
        <dbReference type="ChEBI" id="CHEBI:57287"/>
        <dbReference type="ChEBI" id="CHEBI:57383"/>
    </reaction>
    <physiologicalReaction direction="left-to-right" evidence="35">
        <dbReference type="Rhea" id="RHEA:40144"/>
    </physiologicalReaction>
</comment>
<comment type="catalytic activity">
    <reaction evidence="17">
        <text>decanoyl-CoA + H2O = decanoate + CoA + H(+)</text>
        <dbReference type="Rhea" id="RHEA:40059"/>
        <dbReference type="ChEBI" id="CHEBI:15377"/>
        <dbReference type="ChEBI" id="CHEBI:15378"/>
        <dbReference type="ChEBI" id="CHEBI:27689"/>
        <dbReference type="ChEBI" id="CHEBI:57287"/>
        <dbReference type="ChEBI" id="CHEBI:61430"/>
    </reaction>
    <physiologicalReaction direction="left-to-right" evidence="17">
        <dbReference type="Rhea" id="RHEA:40060"/>
    </physiologicalReaction>
</comment>
<evidence type="ECO:0000256" key="23">
    <source>
        <dbReference type="ARBA" id="ARBA00050576"/>
    </source>
</evidence>
<evidence type="ECO:0000256" key="17">
    <source>
        <dbReference type="ARBA" id="ARBA00047969"/>
    </source>
</evidence>
<comment type="catalytic activity">
    <reaction evidence="26">
        <text>2-methyloctadecanoyl-CoA + H2O = 2-methyloctadecanoate + CoA + H(+)</text>
        <dbReference type="Rhea" id="RHEA:59940"/>
        <dbReference type="ChEBI" id="CHEBI:15377"/>
        <dbReference type="ChEBI" id="CHEBI:15378"/>
        <dbReference type="ChEBI" id="CHEBI:57287"/>
        <dbReference type="ChEBI" id="CHEBI:143530"/>
        <dbReference type="ChEBI" id="CHEBI:143531"/>
    </reaction>
    <physiologicalReaction direction="left-to-right" evidence="26">
        <dbReference type="Rhea" id="RHEA:59941"/>
    </physiologicalReaction>
</comment>
<evidence type="ECO:0000256" key="43">
    <source>
        <dbReference type="ARBA" id="ARBA00052880"/>
    </source>
</evidence>
<comment type="catalytic activity">
    <reaction evidence="19">
        <text>tetradecanoyl-CoA + H2O = tetradecanoate + CoA + H(+)</text>
        <dbReference type="Rhea" id="RHEA:40119"/>
        <dbReference type="ChEBI" id="CHEBI:15377"/>
        <dbReference type="ChEBI" id="CHEBI:15378"/>
        <dbReference type="ChEBI" id="CHEBI:30807"/>
        <dbReference type="ChEBI" id="CHEBI:57287"/>
        <dbReference type="ChEBI" id="CHEBI:57385"/>
    </reaction>
    <physiologicalReaction direction="left-to-right" evidence="19">
        <dbReference type="Rhea" id="RHEA:40120"/>
    </physiologicalReaction>
</comment>
<evidence type="ECO:0000256" key="8">
    <source>
        <dbReference type="ARBA" id="ARBA00022801"/>
    </source>
</evidence>
<comment type="catalytic activity">
    <reaction evidence="18">
        <text>dodecanoyl-CoA + H2O = dodecanoate + CoA + H(+)</text>
        <dbReference type="Rhea" id="RHEA:30135"/>
        <dbReference type="ChEBI" id="CHEBI:15377"/>
        <dbReference type="ChEBI" id="CHEBI:15378"/>
        <dbReference type="ChEBI" id="CHEBI:18262"/>
        <dbReference type="ChEBI" id="CHEBI:57287"/>
        <dbReference type="ChEBI" id="CHEBI:57375"/>
    </reaction>
    <physiologicalReaction direction="left-to-right" evidence="18">
        <dbReference type="Rhea" id="RHEA:30136"/>
    </physiologicalReaction>
</comment>
<evidence type="ECO:0000256" key="26">
    <source>
        <dbReference type="ARBA" id="ARBA00051162"/>
    </source>
</evidence>
<dbReference type="GO" id="GO:0006637">
    <property type="term" value="P:acyl-CoA metabolic process"/>
    <property type="evidence" value="ECO:0007669"/>
    <property type="project" value="InterPro"/>
</dbReference>
<dbReference type="EC" id="3.1.2.5" evidence="45"/>
<proteinExistence type="inferred from homology"/>
<keyword evidence="9" id="KW-0276">Fatty acid metabolism</keyword>
<evidence type="ECO:0000256" key="16">
    <source>
        <dbReference type="ARBA" id="ARBA00047734"/>
    </source>
</evidence>
<evidence type="ECO:0000256" key="53">
    <source>
        <dbReference type="SAM" id="MobiDB-lite"/>
    </source>
</evidence>
<comment type="catalytic activity">
    <reaction evidence="1">
        <text>butanoyl-CoA + H2O = butanoate + CoA + H(+)</text>
        <dbReference type="Rhea" id="RHEA:40111"/>
        <dbReference type="ChEBI" id="CHEBI:15377"/>
        <dbReference type="ChEBI" id="CHEBI:15378"/>
        <dbReference type="ChEBI" id="CHEBI:17968"/>
        <dbReference type="ChEBI" id="CHEBI:57287"/>
        <dbReference type="ChEBI" id="CHEBI:57371"/>
    </reaction>
    <physiologicalReaction direction="left-to-right" evidence="1">
        <dbReference type="Rhea" id="RHEA:40112"/>
    </physiologicalReaction>
</comment>
<dbReference type="EC" id="3.1.2.1" evidence="5"/>
<evidence type="ECO:0000256" key="21">
    <source>
        <dbReference type="ARBA" id="ARBA00050280"/>
    </source>
</evidence>
<comment type="function">
    <text evidence="44">Catalyzes the hydrolysis of acyl-CoAs into free fatty acids and coenzyme A (CoASH), regulating their respective intracellular levels. Displays no strong substrate specificity with respect to the carboxylic acid moiety of Acyl-CoAs. Hydrolyzes medium length (C2 to C20) straight-chain, saturated and unsaturated acyl-CoAS but is inactive towards substrates with longer aliphatic chains. Moreover, it catalyzes the hydrolysis of CoA esters of bile acids, such as choloyl-CoA and chenodeoxycholoyl-CoA and competes with bile acid CoA:amino acid N-acyltransferase (BAAT). Is also able to hydrolyze CoA esters of dicarboxylic acids. It is involved in the metabolic regulation of peroxisome proliferation.</text>
</comment>
<evidence type="ECO:0000259" key="55">
    <source>
        <dbReference type="Pfam" id="PF20789"/>
    </source>
</evidence>
<comment type="catalytic activity">
    <reaction evidence="13">
        <text>(9Z)-octadecenoyl-CoA + H2O = (9Z)-octadecenoate + CoA + H(+)</text>
        <dbReference type="Rhea" id="RHEA:40139"/>
        <dbReference type="ChEBI" id="CHEBI:15377"/>
        <dbReference type="ChEBI" id="CHEBI:15378"/>
        <dbReference type="ChEBI" id="CHEBI:30823"/>
        <dbReference type="ChEBI" id="CHEBI:57287"/>
        <dbReference type="ChEBI" id="CHEBI:57387"/>
    </reaction>
    <physiologicalReaction direction="left-to-right" evidence="13">
        <dbReference type="Rhea" id="RHEA:40140"/>
    </physiologicalReaction>
</comment>
<comment type="catalytic activity">
    <reaction evidence="36">
        <text>dodecanedioyl-CoA + H2O = dodecanedioate + CoA + H(+)</text>
        <dbReference type="Rhea" id="RHEA:40595"/>
        <dbReference type="ChEBI" id="CHEBI:15377"/>
        <dbReference type="ChEBI" id="CHEBI:15378"/>
        <dbReference type="ChEBI" id="CHEBI:57287"/>
        <dbReference type="ChEBI" id="CHEBI:76273"/>
        <dbReference type="ChEBI" id="CHEBI:76315"/>
    </reaction>
    <physiologicalReaction direction="left-to-right" evidence="36">
        <dbReference type="Rhea" id="RHEA:40596"/>
    </physiologicalReaction>
</comment>
<dbReference type="GO" id="GO:0047603">
    <property type="term" value="F:acetoacetyl-CoA hydrolase activity"/>
    <property type="evidence" value="ECO:0007669"/>
    <property type="project" value="UniProtKB-EC"/>
</dbReference>
<comment type="catalytic activity">
    <reaction evidence="29">
        <text>(3S)-3-hydroxy-3-methylglutaryl-CoA + H2O = 3-hydroxy-3-methylglutarate + CoA + H(+)</text>
        <dbReference type="Rhea" id="RHEA:16305"/>
        <dbReference type="ChEBI" id="CHEBI:15377"/>
        <dbReference type="ChEBI" id="CHEBI:15378"/>
        <dbReference type="ChEBI" id="CHEBI:17325"/>
        <dbReference type="ChEBI" id="CHEBI:43074"/>
        <dbReference type="ChEBI" id="CHEBI:57287"/>
        <dbReference type="EC" id="3.1.2.5"/>
    </reaction>
    <physiologicalReaction direction="left-to-right" evidence="29">
        <dbReference type="Rhea" id="RHEA:16306"/>
    </physiologicalReaction>
</comment>
<comment type="catalytic activity">
    <reaction evidence="25">
        <text>octanedioyl-CoA + H2O = octanedioate + CoA + H(+)</text>
        <dbReference type="Rhea" id="RHEA:40587"/>
        <dbReference type="ChEBI" id="CHEBI:15377"/>
        <dbReference type="ChEBI" id="CHEBI:15378"/>
        <dbReference type="ChEBI" id="CHEBI:57287"/>
        <dbReference type="ChEBI" id="CHEBI:76282"/>
        <dbReference type="ChEBI" id="CHEBI:76317"/>
    </reaction>
    <physiologicalReaction direction="left-to-right" evidence="25">
        <dbReference type="Rhea" id="RHEA:40588"/>
    </physiologicalReaction>
</comment>
<comment type="catalytic activity">
    <reaction evidence="32">
        <text>glutaryl-CoA + H2O = glutarate + CoA + H(+)</text>
        <dbReference type="Rhea" id="RHEA:40575"/>
        <dbReference type="ChEBI" id="CHEBI:15377"/>
        <dbReference type="ChEBI" id="CHEBI:15378"/>
        <dbReference type="ChEBI" id="CHEBI:30921"/>
        <dbReference type="ChEBI" id="CHEBI:57287"/>
        <dbReference type="ChEBI" id="CHEBI:57378"/>
    </reaction>
    <physiologicalReaction direction="left-to-right" evidence="32">
        <dbReference type="Rhea" id="RHEA:40576"/>
    </physiologicalReaction>
</comment>
<reference evidence="56" key="1">
    <citation type="thesis" date="2020" institute="ProQuest LLC" country="789 East Eisenhower Parkway, Ann Arbor, MI, USA">
        <title>Comparative Genomics and Chromosome Evolution.</title>
        <authorList>
            <person name="Mudd A.B."/>
        </authorList>
    </citation>
    <scope>NUCLEOTIDE SEQUENCE</scope>
    <source>
        <strain evidence="56">Female2</strain>
        <tissue evidence="56">Blood</tissue>
    </source>
</reference>
<dbReference type="EC" id="3.1.2.2" evidence="14"/>
<dbReference type="OrthoDB" id="68328at2759"/>
<evidence type="ECO:0000256" key="44">
    <source>
        <dbReference type="ARBA" id="ARBA00057463"/>
    </source>
</evidence>
<dbReference type="NCBIfam" id="TIGR00189">
    <property type="entry name" value="tesB"/>
    <property type="match status" value="1"/>
</dbReference>
<dbReference type="EC" id="3.1.2.11" evidence="48"/>
<dbReference type="CDD" id="cd03444">
    <property type="entry name" value="Thioesterase_II_repeat1"/>
    <property type="match status" value="1"/>
</dbReference>
<keyword evidence="11" id="KW-0576">Peroxisome</keyword>
<organism evidence="56 57">
    <name type="scientific">Hymenochirus boettgeri</name>
    <name type="common">Congo dwarf clawed frog</name>
    <dbReference type="NCBI Taxonomy" id="247094"/>
    <lineage>
        <taxon>Eukaryota</taxon>
        <taxon>Metazoa</taxon>
        <taxon>Chordata</taxon>
        <taxon>Craniata</taxon>
        <taxon>Vertebrata</taxon>
        <taxon>Euteleostomi</taxon>
        <taxon>Amphibia</taxon>
        <taxon>Batrachia</taxon>
        <taxon>Anura</taxon>
        <taxon>Pipoidea</taxon>
        <taxon>Pipidae</taxon>
        <taxon>Pipinae</taxon>
        <taxon>Hymenochirus</taxon>
    </lineage>
</organism>
<comment type="catalytic activity">
    <reaction evidence="15">
        <text>octanoyl-CoA + H2O = octanoate + CoA + H(+)</text>
        <dbReference type="Rhea" id="RHEA:30143"/>
        <dbReference type="ChEBI" id="CHEBI:15377"/>
        <dbReference type="ChEBI" id="CHEBI:15378"/>
        <dbReference type="ChEBI" id="CHEBI:25646"/>
        <dbReference type="ChEBI" id="CHEBI:57287"/>
        <dbReference type="ChEBI" id="CHEBI:57386"/>
    </reaction>
    <physiologicalReaction direction="left-to-right" evidence="15">
        <dbReference type="Rhea" id="RHEA:30144"/>
    </physiologicalReaction>
</comment>
<evidence type="ECO:0000256" key="27">
    <source>
        <dbReference type="ARBA" id="ARBA00051199"/>
    </source>
</evidence>
<comment type="similarity">
    <text evidence="3">Belongs to the C/M/P thioester hydrolase family.</text>
</comment>
<comment type="catalytic activity">
    <reaction evidence="23">
        <text>decanedioyl-CoA + H2O = decanedioate + CoA + H(+)</text>
        <dbReference type="Rhea" id="RHEA:40591"/>
        <dbReference type="ChEBI" id="CHEBI:15377"/>
        <dbReference type="ChEBI" id="CHEBI:15378"/>
        <dbReference type="ChEBI" id="CHEBI:57287"/>
        <dbReference type="ChEBI" id="CHEBI:76283"/>
        <dbReference type="ChEBI" id="CHEBI:76316"/>
    </reaction>
    <physiologicalReaction direction="left-to-right" evidence="23">
        <dbReference type="Rhea" id="RHEA:40592"/>
    </physiologicalReaction>
</comment>
<dbReference type="CDD" id="cd03445">
    <property type="entry name" value="Thioesterase_II_repeat2"/>
    <property type="match status" value="1"/>
</dbReference>
<evidence type="ECO:0000256" key="50">
    <source>
        <dbReference type="ARBA" id="ARBA00081170"/>
    </source>
</evidence>
<evidence type="ECO:0000256" key="6">
    <source>
        <dbReference type="ARBA" id="ARBA00022487"/>
    </source>
</evidence>
<evidence type="ECO:0000256" key="49">
    <source>
        <dbReference type="ARBA" id="ARBA00068564"/>
    </source>
</evidence>
<comment type="subcellular location">
    <subcellularLocation>
        <location evidence="2">Peroxisome matrix</location>
    </subcellularLocation>
</comment>
<evidence type="ECO:0000256" key="47">
    <source>
        <dbReference type="ARBA" id="ARBA00066445"/>
    </source>
</evidence>
<dbReference type="SUPFAM" id="SSF54637">
    <property type="entry name" value="Thioesterase/thiol ester dehydrase-isomerase"/>
    <property type="match status" value="2"/>
</dbReference>
<comment type="catalytic activity">
    <reaction evidence="34">
        <text>2,6-dimethylheptanoyl-CoA + H2O = 2,6-dimethylheptanoate + CoA + H(+)</text>
        <dbReference type="Rhea" id="RHEA:59952"/>
        <dbReference type="ChEBI" id="CHEBI:15377"/>
        <dbReference type="ChEBI" id="CHEBI:15378"/>
        <dbReference type="ChEBI" id="CHEBI:57287"/>
        <dbReference type="ChEBI" id="CHEBI:84847"/>
        <dbReference type="ChEBI" id="CHEBI:143533"/>
    </reaction>
    <physiologicalReaction direction="left-to-right" evidence="34">
        <dbReference type="Rhea" id="RHEA:59953"/>
    </physiologicalReaction>
</comment>
<dbReference type="AlphaFoldDB" id="A0A8T2JRT4"/>
<evidence type="ECO:0000256" key="36">
    <source>
        <dbReference type="ARBA" id="ARBA00052008"/>
    </source>
</evidence>
<evidence type="ECO:0000256" key="42">
    <source>
        <dbReference type="ARBA" id="ARBA00052821"/>
    </source>
</evidence>
<evidence type="ECO:0000256" key="34">
    <source>
        <dbReference type="ARBA" id="ARBA00051584"/>
    </source>
</evidence>
<evidence type="ECO:0000313" key="57">
    <source>
        <dbReference type="Proteomes" id="UP000812440"/>
    </source>
</evidence>
<dbReference type="GO" id="GO:0007031">
    <property type="term" value="P:peroxisome organization"/>
    <property type="evidence" value="ECO:0007669"/>
    <property type="project" value="UniProtKB-KW"/>
</dbReference>
<evidence type="ECO:0000256" key="45">
    <source>
        <dbReference type="ARBA" id="ARBA00066312"/>
    </source>
</evidence>
<keyword evidence="57" id="KW-1185">Reference proteome</keyword>
<evidence type="ECO:0000256" key="39">
    <source>
        <dbReference type="ARBA" id="ARBA00052112"/>
    </source>
</evidence>
<evidence type="ECO:0000256" key="9">
    <source>
        <dbReference type="ARBA" id="ARBA00022832"/>
    </source>
</evidence>
<evidence type="ECO:0000256" key="48">
    <source>
        <dbReference type="ARBA" id="ARBA00066473"/>
    </source>
</evidence>
<feature type="compositionally biased region" description="Polar residues" evidence="53">
    <location>
        <begin position="1"/>
        <end position="12"/>
    </location>
</feature>
<evidence type="ECO:0000256" key="31">
    <source>
        <dbReference type="ARBA" id="ARBA00051478"/>
    </source>
</evidence>
<dbReference type="Proteomes" id="UP000812440">
    <property type="component" value="Chromosome 8_10"/>
</dbReference>
<comment type="catalytic activity">
    <reaction evidence="42">
        <text>succinyl-CoA + H2O = succinate + CoA + H(+)</text>
        <dbReference type="Rhea" id="RHEA:11516"/>
        <dbReference type="ChEBI" id="CHEBI:15377"/>
        <dbReference type="ChEBI" id="CHEBI:15378"/>
        <dbReference type="ChEBI" id="CHEBI:30031"/>
        <dbReference type="ChEBI" id="CHEBI:57287"/>
        <dbReference type="ChEBI" id="CHEBI:57292"/>
        <dbReference type="EC" id="3.1.2.3"/>
    </reaction>
    <physiologicalReaction direction="left-to-right" evidence="42">
        <dbReference type="Rhea" id="RHEA:11517"/>
    </physiologicalReaction>
</comment>
<keyword evidence="7" id="KW-0962">Peroxisome biogenesis</keyword>
<evidence type="ECO:0000256" key="7">
    <source>
        <dbReference type="ARBA" id="ARBA00022593"/>
    </source>
</evidence>
<dbReference type="InterPro" id="IPR049450">
    <property type="entry name" value="ACOT8-like_C"/>
</dbReference>
<dbReference type="GO" id="GO:0047994">
    <property type="term" value="F:hydroxymethylglutaryl-CoA hydrolase activity"/>
    <property type="evidence" value="ECO:0007669"/>
    <property type="project" value="UniProtKB-EC"/>
</dbReference>
<comment type="catalytic activity">
    <reaction evidence="20">
        <text>hexanoyl-CoA + H2O = hexanoate + CoA + H(+)</text>
        <dbReference type="Rhea" id="RHEA:40115"/>
        <dbReference type="ChEBI" id="CHEBI:15377"/>
        <dbReference type="ChEBI" id="CHEBI:15378"/>
        <dbReference type="ChEBI" id="CHEBI:17120"/>
        <dbReference type="ChEBI" id="CHEBI:57287"/>
        <dbReference type="ChEBI" id="CHEBI:62620"/>
    </reaction>
    <physiologicalReaction direction="left-to-right" evidence="20">
        <dbReference type="Rhea" id="RHEA:40116"/>
    </physiologicalReaction>
</comment>
<sequence>MVNMAASSQSDCVNGPAEAKPSDLRSVLVTSVLNLEPLDKDLFRGSHYWVPKTQRLFGGQIVGQALVAAASSVSEDVYVHSLHCYFVRAGDPKVPALYQVERIRDGRSFCVRSVKAIQHGVPILICQASFQQLQESPLQHQFTMPTVPPPEDLLSREELINKYLSDPSLMEKHKLGLHKLTAEEVPIQIKPINPPDMFRLIPQEPRQMFWVRAEGFIGPENMHLHCCVAAYISDYAFIGTALLPHLQYRLKFVASLDHSMWFHSSFRADEWMLYECESHWAGNSRGLVQGRLWRRDGVLAVTCAQEGVFRVRKDPPVSKI</sequence>
<dbReference type="EC" id="3.1.2.27" evidence="47"/>
<comment type="catalytic activity">
    <reaction evidence="24">
        <text>(9Z)-tetradecenoyl-CoA + H2O = (9Z)-tetradecenoate + CoA + H(+)</text>
        <dbReference type="Rhea" id="RHEA:40135"/>
        <dbReference type="ChEBI" id="CHEBI:15377"/>
        <dbReference type="ChEBI" id="CHEBI:15378"/>
        <dbReference type="ChEBI" id="CHEBI:32370"/>
        <dbReference type="ChEBI" id="CHEBI:57287"/>
        <dbReference type="ChEBI" id="CHEBI:65060"/>
    </reaction>
    <physiologicalReaction direction="left-to-right" evidence="24">
        <dbReference type="Rhea" id="RHEA:40136"/>
    </physiologicalReaction>
</comment>
<evidence type="ECO:0000259" key="54">
    <source>
        <dbReference type="Pfam" id="PF13622"/>
    </source>
</evidence>
<comment type="catalytic activity">
    <reaction evidence="31">
        <text>octadecanoyl-CoA + H2O = octadecanoate + CoA + H(+)</text>
        <dbReference type="Rhea" id="RHEA:30139"/>
        <dbReference type="ChEBI" id="CHEBI:15377"/>
        <dbReference type="ChEBI" id="CHEBI:15378"/>
        <dbReference type="ChEBI" id="CHEBI:25629"/>
        <dbReference type="ChEBI" id="CHEBI:57287"/>
        <dbReference type="ChEBI" id="CHEBI:57394"/>
    </reaction>
    <physiologicalReaction direction="left-to-right" evidence="31">
        <dbReference type="Rhea" id="RHEA:30140"/>
    </physiologicalReaction>
</comment>
<evidence type="ECO:0000256" key="32">
    <source>
        <dbReference type="ARBA" id="ARBA00051487"/>
    </source>
</evidence>
<evidence type="ECO:0000256" key="52">
    <source>
        <dbReference type="ARBA" id="ARBA00081859"/>
    </source>
</evidence>
<evidence type="ECO:0000256" key="30">
    <source>
        <dbReference type="ARBA" id="ARBA00051390"/>
    </source>
</evidence>
<feature type="region of interest" description="Disordered" evidence="53">
    <location>
        <begin position="1"/>
        <end position="20"/>
    </location>
</feature>
<comment type="catalytic activity">
    <reaction evidence="27">
        <text>chenodeoxycholoyl-CoA + H2O = chenodeoxycholate + CoA + H(+)</text>
        <dbReference type="Rhea" id="RHEA:31511"/>
        <dbReference type="ChEBI" id="CHEBI:15377"/>
        <dbReference type="ChEBI" id="CHEBI:15378"/>
        <dbReference type="ChEBI" id="CHEBI:36234"/>
        <dbReference type="ChEBI" id="CHEBI:57287"/>
        <dbReference type="ChEBI" id="CHEBI:62989"/>
        <dbReference type="EC" id="3.1.2.27"/>
    </reaction>
    <physiologicalReaction direction="left-to-right" evidence="27">
        <dbReference type="Rhea" id="RHEA:31512"/>
    </physiologicalReaction>
</comment>
<comment type="catalytic activity">
    <reaction evidence="41">
        <text>propanoyl-CoA + H2O = propanoate + CoA + H(+)</text>
        <dbReference type="Rhea" id="RHEA:40103"/>
        <dbReference type="ChEBI" id="CHEBI:15377"/>
        <dbReference type="ChEBI" id="CHEBI:15378"/>
        <dbReference type="ChEBI" id="CHEBI:17272"/>
        <dbReference type="ChEBI" id="CHEBI:57287"/>
        <dbReference type="ChEBI" id="CHEBI:57392"/>
    </reaction>
    <physiologicalReaction direction="left-to-right" evidence="41">
        <dbReference type="Rhea" id="RHEA:40104"/>
    </physiologicalReaction>
</comment>
<dbReference type="InterPro" id="IPR029069">
    <property type="entry name" value="HotDog_dom_sf"/>
</dbReference>
<dbReference type="GO" id="GO:0005782">
    <property type="term" value="C:peroxisomal matrix"/>
    <property type="evidence" value="ECO:0007669"/>
    <property type="project" value="UniProtKB-SubCell"/>
</dbReference>
<comment type="catalytic activity">
    <reaction evidence="12">
        <text>(5Z,8Z,11Z,14Z)-eicosatetraenoyl-CoA + H2O = (5Z,8Z,11Z,14Z)-eicosatetraenoate + CoA + H(+)</text>
        <dbReference type="Rhea" id="RHEA:40151"/>
        <dbReference type="ChEBI" id="CHEBI:15377"/>
        <dbReference type="ChEBI" id="CHEBI:15378"/>
        <dbReference type="ChEBI" id="CHEBI:32395"/>
        <dbReference type="ChEBI" id="CHEBI:57287"/>
        <dbReference type="ChEBI" id="CHEBI:57368"/>
    </reaction>
    <physiologicalReaction direction="left-to-right" evidence="12">
        <dbReference type="Rhea" id="RHEA:40152"/>
    </physiologicalReaction>
</comment>
<dbReference type="InterPro" id="IPR049449">
    <property type="entry name" value="TesB_ACOT8-like_N"/>
</dbReference>
<comment type="caution">
    <text evidence="56">The sequence shown here is derived from an EMBL/GenBank/DDBJ whole genome shotgun (WGS) entry which is preliminary data.</text>
</comment>
<evidence type="ECO:0000256" key="25">
    <source>
        <dbReference type="ARBA" id="ARBA00051113"/>
    </source>
</evidence>
<evidence type="ECO:0000256" key="3">
    <source>
        <dbReference type="ARBA" id="ARBA00006538"/>
    </source>
</evidence>
<comment type="catalytic activity">
    <reaction evidence="43">
        <text>acetyl-CoA + H2O = acetate + CoA + H(+)</text>
        <dbReference type="Rhea" id="RHEA:20289"/>
        <dbReference type="ChEBI" id="CHEBI:15377"/>
        <dbReference type="ChEBI" id="CHEBI:15378"/>
        <dbReference type="ChEBI" id="CHEBI:30089"/>
        <dbReference type="ChEBI" id="CHEBI:57287"/>
        <dbReference type="ChEBI" id="CHEBI:57288"/>
        <dbReference type="EC" id="3.1.2.1"/>
    </reaction>
    <physiologicalReaction direction="left-to-right" evidence="43">
        <dbReference type="Rhea" id="RHEA:20290"/>
    </physiologicalReaction>
</comment>
<evidence type="ECO:0000256" key="13">
    <source>
        <dbReference type="ARBA" id="ARBA00037002"/>
    </source>
</evidence>
<evidence type="ECO:0000256" key="46">
    <source>
        <dbReference type="ARBA" id="ARBA00066314"/>
    </source>
</evidence>
<dbReference type="GO" id="GO:0052689">
    <property type="term" value="F:carboxylic ester hydrolase activity"/>
    <property type="evidence" value="ECO:0007669"/>
    <property type="project" value="UniProtKB-KW"/>
</dbReference>
<evidence type="ECO:0000256" key="24">
    <source>
        <dbReference type="ARBA" id="ARBA00050783"/>
    </source>
</evidence>
<comment type="subunit">
    <text evidence="4">Homodimer.</text>
</comment>
<comment type="catalytic activity">
    <reaction evidence="28">
        <text>hexanedioyl-CoA + H2O = hexanedioate + CoA + H(+)</text>
        <dbReference type="Rhea" id="RHEA:40583"/>
        <dbReference type="ChEBI" id="CHEBI:15377"/>
        <dbReference type="ChEBI" id="CHEBI:15378"/>
        <dbReference type="ChEBI" id="CHEBI:17128"/>
        <dbReference type="ChEBI" id="CHEBI:57287"/>
        <dbReference type="ChEBI" id="CHEBI:76327"/>
    </reaction>
    <physiologicalReaction direction="left-to-right" evidence="28">
        <dbReference type="Rhea" id="RHEA:40584"/>
    </physiologicalReaction>
</comment>
<evidence type="ECO:0000256" key="35">
    <source>
        <dbReference type="ARBA" id="ARBA00051757"/>
    </source>
</evidence>
<dbReference type="GO" id="GO:0003986">
    <property type="term" value="F:acetyl-CoA hydrolase activity"/>
    <property type="evidence" value="ECO:0007669"/>
    <property type="project" value="UniProtKB-EC"/>
</dbReference>